<organism evidence="2 3">
    <name type="scientific">Candidatus Fimisoma avicola</name>
    <dbReference type="NCBI Taxonomy" id="2840826"/>
    <lineage>
        <taxon>Bacteria</taxon>
        <taxon>Bacillati</taxon>
        <taxon>Bacillota</taxon>
        <taxon>Clostridia</taxon>
        <taxon>Eubacteriales</taxon>
        <taxon>Candidatus Fimisoma</taxon>
    </lineage>
</organism>
<dbReference type="PANTHER" id="PTHR22642:SF2">
    <property type="entry name" value="PROTEIN LONG AFTER FAR-RED 3"/>
    <property type="match status" value="1"/>
</dbReference>
<evidence type="ECO:0000313" key="2">
    <source>
        <dbReference type="EMBL" id="HIU27025.1"/>
    </source>
</evidence>
<dbReference type="AlphaFoldDB" id="A0A9D1I4X4"/>
<dbReference type="CDD" id="cd01300">
    <property type="entry name" value="YtcJ_like"/>
    <property type="match status" value="1"/>
</dbReference>
<comment type="caution">
    <text evidence="2">The sequence shown here is derived from an EMBL/GenBank/DDBJ whole genome shotgun (WGS) entry which is preliminary data.</text>
</comment>
<dbReference type="Gene3D" id="3.10.310.70">
    <property type="match status" value="1"/>
</dbReference>
<proteinExistence type="predicted"/>
<dbReference type="SUPFAM" id="SSF51556">
    <property type="entry name" value="Metallo-dependent hydrolases"/>
    <property type="match status" value="1"/>
</dbReference>
<dbReference type="Pfam" id="PF07969">
    <property type="entry name" value="Amidohydro_3"/>
    <property type="match status" value="1"/>
</dbReference>
<dbReference type="Gene3D" id="2.30.40.10">
    <property type="entry name" value="Urease, subunit C, domain 1"/>
    <property type="match status" value="1"/>
</dbReference>
<reference evidence="2" key="2">
    <citation type="journal article" date="2021" name="PeerJ">
        <title>Extensive microbial diversity within the chicken gut microbiome revealed by metagenomics and culture.</title>
        <authorList>
            <person name="Gilroy R."/>
            <person name="Ravi A."/>
            <person name="Getino M."/>
            <person name="Pursley I."/>
            <person name="Horton D.L."/>
            <person name="Alikhan N.F."/>
            <person name="Baker D."/>
            <person name="Gharbi K."/>
            <person name="Hall N."/>
            <person name="Watson M."/>
            <person name="Adriaenssens E.M."/>
            <person name="Foster-Nyarko E."/>
            <person name="Jarju S."/>
            <person name="Secka A."/>
            <person name="Antonio M."/>
            <person name="Oren A."/>
            <person name="Chaudhuri R.R."/>
            <person name="La Ragione R."/>
            <person name="Hildebrand F."/>
            <person name="Pallen M.J."/>
        </authorList>
    </citation>
    <scope>NUCLEOTIDE SEQUENCE</scope>
    <source>
        <strain evidence="2">11300</strain>
    </source>
</reference>
<dbReference type="InterPro" id="IPR032466">
    <property type="entry name" value="Metal_Hydrolase"/>
</dbReference>
<feature type="domain" description="Amidohydrolase 3" evidence="1">
    <location>
        <begin position="48"/>
        <end position="531"/>
    </location>
</feature>
<dbReference type="PANTHER" id="PTHR22642">
    <property type="entry name" value="IMIDAZOLONEPROPIONASE"/>
    <property type="match status" value="1"/>
</dbReference>
<dbReference type="InterPro" id="IPR013108">
    <property type="entry name" value="Amidohydro_3"/>
</dbReference>
<name>A0A9D1I4X4_9FIRM</name>
<reference evidence="2" key="1">
    <citation type="submission" date="2020-10" db="EMBL/GenBank/DDBJ databases">
        <authorList>
            <person name="Gilroy R."/>
        </authorList>
    </citation>
    <scope>NUCLEOTIDE SEQUENCE</scope>
    <source>
        <strain evidence="2">11300</strain>
    </source>
</reference>
<evidence type="ECO:0000313" key="3">
    <source>
        <dbReference type="Proteomes" id="UP000824091"/>
    </source>
</evidence>
<dbReference type="GO" id="GO:0016810">
    <property type="term" value="F:hydrolase activity, acting on carbon-nitrogen (but not peptide) bonds"/>
    <property type="evidence" value="ECO:0007669"/>
    <property type="project" value="InterPro"/>
</dbReference>
<protein>
    <submittedName>
        <fullName evidence="2">Amidohydrolase</fullName>
    </submittedName>
</protein>
<dbReference type="InterPro" id="IPR011059">
    <property type="entry name" value="Metal-dep_hydrolase_composite"/>
</dbReference>
<gene>
    <name evidence="2" type="ORF">IAD16_01425</name>
</gene>
<sequence length="534" mass="58605">MKYDVLYRNGKIFTSDKENLYAEAMAVKDGKIAWVGKDADADPGSAAQVEDLGGKRVLPGFVDSHMHAIMLADCYQQISALPPAVSSIAQLQEEIKKTRASQQAGQWIMGWGYDEGKLAEGRAPSRYDLDKGCSDSPVMVKRTCGHICAVNSKALEMAGVTADTPDPEGGKIGRDENGEPNGILYENGRNVLNGVLPDKTVEDMANDLTALSDILVSQGVTTGADMGEFTDADYNSIYGRAIQKGMKVKVAAYYMWDEVKDKKDFTITKDEQDPARQFRIAGIKLIGDGSVSGRTAWCDKPYLGGNDEYGIPVCTDEDIENAMAFCKEHGCQLSIHAMGARTIDRAIAHTWQQEPWVKGCAPSIRMEHVAMPTQDAIEKAARSGIAFVTQPIFLYAEIESYLVNMGLERTQENYPIADWIKAGVRFAFSTDAPATAWAEPSDPFVCLKGAVTRKAYDGTDCGQRHKVDIETAIRLYTAESAPMLGFEDVGMLKEGYAADFIILDRDILSIPSDDIDKVKVEETYIDGQQVFKRQ</sequence>
<dbReference type="InterPro" id="IPR033932">
    <property type="entry name" value="YtcJ-like"/>
</dbReference>
<accession>A0A9D1I4X4</accession>
<dbReference type="Proteomes" id="UP000824091">
    <property type="component" value="Unassembled WGS sequence"/>
</dbReference>
<dbReference type="Gene3D" id="3.20.20.140">
    <property type="entry name" value="Metal-dependent hydrolases"/>
    <property type="match status" value="1"/>
</dbReference>
<dbReference type="EMBL" id="DVMO01000022">
    <property type="protein sequence ID" value="HIU27025.1"/>
    <property type="molecule type" value="Genomic_DNA"/>
</dbReference>
<evidence type="ECO:0000259" key="1">
    <source>
        <dbReference type="Pfam" id="PF07969"/>
    </source>
</evidence>
<dbReference type="SUPFAM" id="SSF51338">
    <property type="entry name" value="Composite domain of metallo-dependent hydrolases"/>
    <property type="match status" value="1"/>
</dbReference>